<sequence>MEIELVSSYKKPFVQKRYLQTILGGLNLKIGNDAPIYAYLIQIVVFIIPWILGGILTLFLEFNIFGVSLSFGDYIYAAVYGLLVFLFVFITQLTSISLQRRTSEVTRLTDGVQNILSEEDEVEFDSCLSPHVVQYLIPVKQFKVNILFHSLLSGLICGLGLIYLAPSTFYLLYSNTVITVIWYIGGWFVLCIAQYSLTVRAPPEMAAFRTTDVAELASLSRPFYVLVFLLVDLLWRFFTLFSSCYLFLVLGLLPPLEASVLWLMEQFLIHALGGSPMATNLRLILMLFISGCSLAICSLLPSILPIILFSALTGYILSVDISGFANFAVEKLMSLFKKPRSTSSQTVNDEVVFVQHNSHWVLVVVHHVVLVVFTGGVTIAMYYYSAAFSNTVWQILGISIIVAAKLETVLRQCQQVYVFGVFRNCLYPRDVNHREKFKKRKRKLKFIGVFHKFVMNFDLAEHKQLPFGNLCGPFRQLRHSPSPTSTWTSMGLGLQLLVVGLARDRLFQTLHKLYTYLTILVTSYTVKKQRRSSTIPLIVVSIFLFPFIFLLILIAGVLSAPILPLFTLPVILVGFPRPMRFWPGGVGNSASVCRDTIFYTEMVPQLVAAFQKALSAGSLGAPQPGYHYILRFQDRMTYSDAKSTLTGIIDSPDTLTRINAAFYKTLLWVLVRHVLERKDYSPRKSSSKSLQGRKPLSVFSPTRLDGVKSRTLSAASHQQADSKKVTQIHEPCPSKDSGHPESSQSRPHSVISYELKKSSSWSSLGSCSDDDGGLEMDKVQPERRDAESRPTSDDLFDDLPGTVKVEDEEEDLLRELEFGLPVVDKGTPKHGGEDSRNIQQRGVGIKLANSIQFKSPHSSRLSLPFKWREIPIDPGTLQPLLGNFSTDWFKSVLLHLQLESDGKSSQEVADEMTSDPALLEMYSYLTTACHLVLCGDGLLAGKNGPWHVYRAYCGDPPWSPHLEWMSEDGELFSIAKQAFRSVIVSFSD</sequence>
<comment type="subcellular location">
    <subcellularLocation>
        <location evidence="1">Membrane</location>
        <topology evidence="1">Multi-pass membrane protein</topology>
    </subcellularLocation>
</comment>
<comment type="similarity">
    <text evidence="1">Belongs to the pecanex family.</text>
</comment>
<feature type="transmembrane region" description="Helical" evidence="1">
    <location>
        <begin position="74"/>
        <end position="98"/>
    </location>
</feature>
<feature type="transmembrane region" description="Helical" evidence="1">
    <location>
        <begin position="537"/>
        <end position="563"/>
    </location>
</feature>
<dbReference type="PANTHER" id="PTHR12372:SF6">
    <property type="entry name" value="PECANEX-LIKE PROTEIN 4"/>
    <property type="match status" value="1"/>
</dbReference>
<dbReference type="PANTHER" id="PTHR12372">
    <property type="entry name" value="PECANEX"/>
    <property type="match status" value="1"/>
</dbReference>
<feature type="region of interest" description="Disordered" evidence="2">
    <location>
        <begin position="709"/>
        <end position="801"/>
    </location>
</feature>
<protein>
    <recommendedName>
        <fullName evidence="1">Pecanex-like protein</fullName>
    </recommendedName>
</protein>
<evidence type="ECO:0000256" key="2">
    <source>
        <dbReference type="SAM" id="MobiDB-lite"/>
    </source>
</evidence>
<keyword evidence="4" id="KW-1185">Reference proteome</keyword>
<organism evidence="3 4">
    <name type="scientific">Stichopus japonicus</name>
    <name type="common">Sea cucumber</name>
    <dbReference type="NCBI Taxonomy" id="307972"/>
    <lineage>
        <taxon>Eukaryota</taxon>
        <taxon>Metazoa</taxon>
        <taxon>Echinodermata</taxon>
        <taxon>Eleutherozoa</taxon>
        <taxon>Echinozoa</taxon>
        <taxon>Holothuroidea</taxon>
        <taxon>Aspidochirotacea</taxon>
        <taxon>Aspidochirotida</taxon>
        <taxon>Stichopodidae</taxon>
        <taxon>Apostichopus</taxon>
    </lineage>
</organism>
<gene>
    <name evidence="3" type="ORF">BSL78_19774</name>
</gene>
<evidence type="ECO:0000313" key="4">
    <source>
        <dbReference type="Proteomes" id="UP000230750"/>
    </source>
</evidence>
<feature type="transmembrane region" description="Helical" evidence="1">
    <location>
        <begin position="146"/>
        <end position="165"/>
    </location>
</feature>
<proteinExistence type="inferred from homology"/>
<feature type="compositionally biased region" description="Basic and acidic residues" evidence="2">
    <location>
        <begin position="775"/>
        <end position="792"/>
    </location>
</feature>
<feature type="transmembrane region" description="Helical" evidence="1">
    <location>
        <begin position="307"/>
        <end position="329"/>
    </location>
</feature>
<keyword evidence="1" id="KW-1133">Transmembrane helix</keyword>
<evidence type="ECO:0000256" key="1">
    <source>
        <dbReference type="RuleBase" id="RU367089"/>
    </source>
</evidence>
<feature type="transmembrane region" description="Helical" evidence="1">
    <location>
        <begin position="171"/>
        <end position="193"/>
    </location>
</feature>
<feature type="transmembrane region" description="Helical" evidence="1">
    <location>
        <begin position="237"/>
        <end position="263"/>
    </location>
</feature>
<name>A0A2G8K5Y9_STIJA</name>
<dbReference type="InterPro" id="IPR039797">
    <property type="entry name" value="Pecanex"/>
</dbReference>
<dbReference type="AlphaFoldDB" id="A0A2G8K5Y9"/>
<feature type="transmembrane region" description="Helical" evidence="1">
    <location>
        <begin position="360"/>
        <end position="385"/>
    </location>
</feature>
<feature type="transmembrane region" description="Helical" evidence="1">
    <location>
        <begin position="36"/>
        <end position="62"/>
    </location>
</feature>
<dbReference type="OrthoDB" id="5979286at2759"/>
<reference evidence="3 4" key="1">
    <citation type="journal article" date="2017" name="PLoS Biol.">
        <title>The sea cucumber genome provides insights into morphological evolution and visceral regeneration.</title>
        <authorList>
            <person name="Zhang X."/>
            <person name="Sun L."/>
            <person name="Yuan J."/>
            <person name="Sun Y."/>
            <person name="Gao Y."/>
            <person name="Zhang L."/>
            <person name="Li S."/>
            <person name="Dai H."/>
            <person name="Hamel J.F."/>
            <person name="Liu C."/>
            <person name="Yu Y."/>
            <person name="Liu S."/>
            <person name="Lin W."/>
            <person name="Guo K."/>
            <person name="Jin S."/>
            <person name="Xu P."/>
            <person name="Storey K.B."/>
            <person name="Huan P."/>
            <person name="Zhang T."/>
            <person name="Zhou Y."/>
            <person name="Zhang J."/>
            <person name="Lin C."/>
            <person name="Li X."/>
            <person name="Xing L."/>
            <person name="Huo D."/>
            <person name="Sun M."/>
            <person name="Wang L."/>
            <person name="Mercier A."/>
            <person name="Li F."/>
            <person name="Yang H."/>
            <person name="Xiang J."/>
        </authorList>
    </citation>
    <scope>NUCLEOTIDE SEQUENCE [LARGE SCALE GENOMIC DNA]</scope>
    <source>
        <strain evidence="3">Shaxun</strain>
        <tissue evidence="3">Muscle</tissue>
    </source>
</reference>
<dbReference type="Proteomes" id="UP000230750">
    <property type="component" value="Unassembled WGS sequence"/>
</dbReference>
<keyword evidence="1" id="KW-0812">Transmembrane</keyword>
<dbReference type="EMBL" id="MRZV01000855">
    <property type="protein sequence ID" value="PIK43365.1"/>
    <property type="molecule type" value="Genomic_DNA"/>
</dbReference>
<keyword evidence="1" id="KW-0472">Membrane</keyword>
<evidence type="ECO:0000313" key="3">
    <source>
        <dbReference type="EMBL" id="PIK43365.1"/>
    </source>
</evidence>
<feature type="compositionally biased region" description="Low complexity" evidence="2">
    <location>
        <begin position="758"/>
        <end position="767"/>
    </location>
</feature>
<comment type="caution">
    <text evidence="3">The sequence shown here is derived from an EMBL/GenBank/DDBJ whole genome shotgun (WGS) entry which is preliminary data.</text>
</comment>
<feature type="transmembrane region" description="Helical" evidence="1">
    <location>
        <begin position="283"/>
        <end position="301"/>
    </location>
</feature>
<accession>A0A2G8K5Y9</accession>
<feature type="compositionally biased region" description="Polar residues" evidence="2">
    <location>
        <begin position="710"/>
        <end position="719"/>
    </location>
</feature>
<dbReference type="GO" id="GO:0016020">
    <property type="term" value="C:membrane"/>
    <property type="evidence" value="ECO:0007669"/>
    <property type="project" value="UniProtKB-SubCell"/>
</dbReference>